<evidence type="ECO:0000313" key="3">
    <source>
        <dbReference type="Proteomes" id="UP000782554"/>
    </source>
</evidence>
<dbReference type="Pfam" id="PF05118">
    <property type="entry name" value="Asp_Arg_Hydrox"/>
    <property type="match status" value="1"/>
</dbReference>
<dbReference type="Gene3D" id="2.60.120.330">
    <property type="entry name" value="B-lactam Antibiotic, Isopenicillin N Synthase, Chain"/>
    <property type="match status" value="1"/>
</dbReference>
<protein>
    <submittedName>
        <fullName evidence="2">Aspartyl/asparaginyl beta-hydroxylase domain-containing protein</fullName>
    </submittedName>
</protein>
<dbReference type="Proteomes" id="UP000782554">
    <property type="component" value="Unassembled WGS sequence"/>
</dbReference>
<name>A0ABS7JXE3_9SPHN</name>
<sequence length="223" mass="25242">MRPWLRSRRGRSYEIASDFIKLESDILACCRLALAAPELNAAANLRNLPKKPDNARLGGRNRHKWALRLPDRGDRDILRRWPEMTAFLEAFPGECIYAHVAEMLPSAKLGIHRDGVDAQGKVQEHYDLFNATLRFHLPLQTSDNVHVYSDGQLYNMRVGEVWMLDNMKPHALVNDDASVVRLHLIFDVVPNAEALALIAQADASLGSADLERIAHFWTERQAA</sequence>
<dbReference type="EMBL" id="JAIGNU010000002">
    <property type="protein sequence ID" value="MBX7502325.1"/>
    <property type="molecule type" value="Genomic_DNA"/>
</dbReference>
<organism evidence="2 3">
    <name type="scientific">Qipengyuania mesophila</name>
    <dbReference type="NCBI Taxonomy" id="2867246"/>
    <lineage>
        <taxon>Bacteria</taxon>
        <taxon>Pseudomonadati</taxon>
        <taxon>Pseudomonadota</taxon>
        <taxon>Alphaproteobacteria</taxon>
        <taxon>Sphingomonadales</taxon>
        <taxon>Erythrobacteraceae</taxon>
        <taxon>Qipengyuania</taxon>
    </lineage>
</organism>
<proteinExistence type="predicted"/>
<dbReference type="InterPro" id="IPR007803">
    <property type="entry name" value="Asp/Arg/Pro-Hydrxlase"/>
</dbReference>
<comment type="caution">
    <text evidence="2">The sequence shown here is derived from an EMBL/GenBank/DDBJ whole genome shotgun (WGS) entry which is preliminary data.</text>
</comment>
<dbReference type="RefSeq" id="WP_221603472.1">
    <property type="nucleotide sequence ID" value="NZ_JAIGNU010000002.1"/>
</dbReference>
<reference evidence="2 3" key="1">
    <citation type="submission" date="2021-08" db="EMBL/GenBank/DDBJ databases">
        <title>Comparative Genomics Analysis of the Genus Qipengyuania Reveals Extensive Genetic Diversity and Metabolic Versatility, Including the Description of Fifteen Novel Species.</title>
        <authorList>
            <person name="Liu Y."/>
        </authorList>
    </citation>
    <scope>NUCLEOTIDE SEQUENCE [LARGE SCALE GENOMIC DNA]</scope>
    <source>
        <strain evidence="2 3">YG27</strain>
    </source>
</reference>
<evidence type="ECO:0000259" key="1">
    <source>
        <dbReference type="Pfam" id="PF05118"/>
    </source>
</evidence>
<gene>
    <name evidence="2" type="ORF">K3181_12810</name>
</gene>
<accession>A0ABS7JXE3</accession>
<dbReference type="SUPFAM" id="SSF51197">
    <property type="entry name" value="Clavaminate synthase-like"/>
    <property type="match status" value="1"/>
</dbReference>
<evidence type="ECO:0000313" key="2">
    <source>
        <dbReference type="EMBL" id="MBX7502325.1"/>
    </source>
</evidence>
<feature type="domain" description="Aspartyl/asparaginy/proline hydroxylase" evidence="1">
    <location>
        <begin position="68"/>
        <end position="189"/>
    </location>
</feature>
<dbReference type="InterPro" id="IPR027443">
    <property type="entry name" value="IPNS-like_sf"/>
</dbReference>
<keyword evidence="3" id="KW-1185">Reference proteome</keyword>